<dbReference type="Gene3D" id="3.40.50.150">
    <property type="entry name" value="Vaccinia Virus protein VP39"/>
    <property type="match status" value="1"/>
</dbReference>
<comment type="caution">
    <text evidence="2">The sequence shown here is derived from an EMBL/GenBank/DDBJ whole genome shotgun (WGS) entry which is preliminary data.</text>
</comment>
<dbReference type="InterPro" id="IPR019410">
    <property type="entry name" value="Methyltransf_16"/>
</dbReference>
<keyword evidence="3" id="KW-1185">Reference proteome</keyword>
<sequence length="664" mass="74358">MDVIAVGTGTIDVIHEVDMYPKEDSKTRSLASYKCRGGNAANALVVCSQLGGRCRWLSTSTDPENDSDAKFIHADLAAFNVDCSLAVIEKEGSMPVSYIVSSQATGSRTIVHSHTIAELTYEAFVRQVEPYMTQDTNVWLHFEGRNMETVRQMMLYVRENAARAKVSVEIEFPRYPWGLAKTLASLADYVFLSKDYLYNNVCISNASDFFAQIQRQQWDENWNQWVKAFVCPWGSEGVYYLEMAGSTIHHIPSAQLDRVVESNGAGDSFIGAALAGLSRGNVPLHVVFKTACHVATFKCSQHGFHLPTRKVLEWKRALQYFKQANDTNAVTSNNHQGQANAESVVPTEHSVTSEVVLELDRAECRSRTDTDSFSVFVVPLLPTFTEDDDGDVIVPRRKTKTQRDTETVFVLAAHSRTTWDTAGTQLWRAAFLLAEYIYSAPEVFAGHTVLEFGCGIGFTAIVASRVSRCIYATDSDESALLLAKKNIERNHSGDVKLRLLDWGESSLISTAVDSSATLFGWTSTDRVELEDLTVIIASDVFYDDTMTLVFLRALRRLMLQHNRAKGYVASERRSVFSAAAMRVVSLGYDTFQDHICLHSSSKSHVRVTENQVQCRLCALSHPRNADGDILRFVVHEIETREIPRRFKYDRLATLMLWKIDAVVV</sequence>
<reference evidence="2 3" key="1">
    <citation type="submission" date="2021-11" db="EMBL/GenBank/DDBJ databases">
        <authorList>
            <person name="Islam A."/>
            <person name="Islam S."/>
            <person name="Flora M.S."/>
            <person name="Rahman M."/>
            <person name="Ziaur R.M."/>
            <person name="Epstein J.H."/>
            <person name="Hassan M."/>
            <person name="Klassen M."/>
            <person name="Woodard K."/>
            <person name="Webb A."/>
            <person name="Webby R.J."/>
            <person name="El Zowalaty M.E."/>
        </authorList>
    </citation>
    <scope>NUCLEOTIDE SEQUENCE [LARGE SCALE GENOMIC DNA]</scope>
    <source>
        <strain evidence="2">Pbs1</strain>
    </source>
</reference>
<evidence type="ECO:0000313" key="3">
    <source>
        <dbReference type="Proteomes" id="UP001158986"/>
    </source>
</evidence>
<dbReference type="Proteomes" id="UP001158986">
    <property type="component" value="Unassembled WGS sequence"/>
</dbReference>
<evidence type="ECO:0000259" key="1">
    <source>
        <dbReference type="Pfam" id="PF00294"/>
    </source>
</evidence>
<gene>
    <name evidence="2" type="ORF">PBS001_LOCUS8748</name>
</gene>
<dbReference type="InterPro" id="IPR029056">
    <property type="entry name" value="Ribokinase-like"/>
</dbReference>
<dbReference type="Pfam" id="PF10294">
    <property type="entry name" value="Methyltransf_16"/>
    <property type="match status" value="1"/>
</dbReference>
<protein>
    <recommendedName>
        <fullName evidence="1">Carbohydrate kinase PfkB domain-containing protein</fullName>
    </recommendedName>
</protein>
<dbReference type="PANTHER" id="PTHR23108">
    <property type="entry name" value="METHYLTRANSFERASE-RELATED"/>
    <property type="match status" value="1"/>
</dbReference>
<dbReference type="PANTHER" id="PTHR23108:SF0">
    <property type="entry name" value="METHYLTRANSFERASE-LIKE PROTEIN 22"/>
    <property type="match status" value="1"/>
</dbReference>
<name>A0ABN8DCX7_9STRA</name>
<dbReference type="Gene3D" id="3.40.1190.20">
    <property type="match status" value="1"/>
</dbReference>
<dbReference type="SUPFAM" id="SSF53335">
    <property type="entry name" value="S-adenosyl-L-methionine-dependent methyltransferases"/>
    <property type="match status" value="1"/>
</dbReference>
<dbReference type="Pfam" id="PF00294">
    <property type="entry name" value="PfkB"/>
    <property type="match status" value="1"/>
</dbReference>
<accession>A0ABN8DCX7</accession>
<dbReference type="InterPro" id="IPR038899">
    <property type="entry name" value="METTL22"/>
</dbReference>
<dbReference type="InterPro" id="IPR011611">
    <property type="entry name" value="PfkB_dom"/>
</dbReference>
<organism evidence="2 3">
    <name type="scientific">Peronospora belbahrii</name>
    <dbReference type="NCBI Taxonomy" id="622444"/>
    <lineage>
        <taxon>Eukaryota</taxon>
        <taxon>Sar</taxon>
        <taxon>Stramenopiles</taxon>
        <taxon>Oomycota</taxon>
        <taxon>Peronosporomycetes</taxon>
        <taxon>Peronosporales</taxon>
        <taxon>Peronosporaceae</taxon>
        <taxon>Peronospora</taxon>
    </lineage>
</organism>
<feature type="domain" description="Carbohydrate kinase PfkB" evidence="1">
    <location>
        <begin position="3"/>
        <end position="305"/>
    </location>
</feature>
<evidence type="ECO:0000313" key="2">
    <source>
        <dbReference type="EMBL" id="CAH0522316.1"/>
    </source>
</evidence>
<dbReference type="SUPFAM" id="SSF53613">
    <property type="entry name" value="Ribokinase-like"/>
    <property type="match status" value="1"/>
</dbReference>
<proteinExistence type="predicted"/>
<dbReference type="CDD" id="cd02440">
    <property type="entry name" value="AdoMet_MTases"/>
    <property type="match status" value="1"/>
</dbReference>
<dbReference type="EMBL" id="CAKLCB010000388">
    <property type="protein sequence ID" value="CAH0522316.1"/>
    <property type="molecule type" value="Genomic_DNA"/>
</dbReference>
<dbReference type="InterPro" id="IPR029063">
    <property type="entry name" value="SAM-dependent_MTases_sf"/>
</dbReference>